<feature type="transmembrane region" description="Helical" evidence="6">
    <location>
        <begin position="165"/>
        <end position="184"/>
    </location>
</feature>
<keyword evidence="8" id="KW-1185">Reference proteome</keyword>
<keyword evidence="4 6" id="KW-1133">Transmembrane helix</keyword>
<evidence type="ECO:0000256" key="6">
    <source>
        <dbReference type="SAM" id="Phobius"/>
    </source>
</evidence>
<evidence type="ECO:0000256" key="4">
    <source>
        <dbReference type="ARBA" id="ARBA00022989"/>
    </source>
</evidence>
<proteinExistence type="inferred from homology"/>
<protein>
    <submittedName>
        <fullName evidence="7">Lysoplasmalogenase</fullName>
    </submittedName>
</protein>
<feature type="transmembrane region" description="Helical" evidence="6">
    <location>
        <begin position="106"/>
        <end position="125"/>
    </location>
</feature>
<gene>
    <name evidence="7" type="ORF">FYJ58_12250</name>
</gene>
<evidence type="ECO:0000256" key="2">
    <source>
        <dbReference type="ARBA" id="ARBA00007375"/>
    </source>
</evidence>
<feature type="transmembrane region" description="Helical" evidence="6">
    <location>
        <begin position="75"/>
        <end position="94"/>
    </location>
</feature>
<name>A0A6L5Y0H7_9FIRM</name>
<dbReference type="GO" id="GO:0016020">
    <property type="term" value="C:membrane"/>
    <property type="evidence" value="ECO:0007669"/>
    <property type="project" value="UniProtKB-SubCell"/>
</dbReference>
<evidence type="ECO:0000256" key="3">
    <source>
        <dbReference type="ARBA" id="ARBA00022692"/>
    </source>
</evidence>
<feature type="transmembrane region" description="Helical" evidence="6">
    <location>
        <begin position="137"/>
        <end position="156"/>
    </location>
</feature>
<evidence type="ECO:0000313" key="7">
    <source>
        <dbReference type="EMBL" id="MSS64640.1"/>
    </source>
</evidence>
<comment type="subcellular location">
    <subcellularLocation>
        <location evidence="1">Membrane</location>
        <topology evidence="1">Multi-pass membrane protein</topology>
    </subcellularLocation>
</comment>
<dbReference type="GO" id="GO:0016787">
    <property type="term" value="F:hydrolase activity"/>
    <property type="evidence" value="ECO:0007669"/>
    <property type="project" value="TreeGrafter"/>
</dbReference>
<dbReference type="Proteomes" id="UP000482209">
    <property type="component" value="Unassembled WGS sequence"/>
</dbReference>
<organism evidence="7 8">
    <name type="scientific">Velocimicrobium porci</name>
    <dbReference type="NCBI Taxonomy" id="2606634"/>
    <lineage>
        <taxon>Bacteria</taxon>
        <taxon>Bacillati</taxon>
        <taxon>Bacillota</taxon>
        <taxon>Clostridia</taxon>
        <taxon>Lachnospirales</taxon>
        <taxon>Lachnospiraceae</taxon>
        <taxon>Velocimicrobium</taxon>
    </lineage>
</organism>
<keyword evidence="3 6" id="KW-0812">Transmembrane</keyword>
<comment type="caution">
    <text evidence="7">The sequence shown here is derived from an EMBL/GenBank/DDBJ whole genome shotgun (WGS) entry which is preliminary data.</text>
</comment>
<reference evidence="7 8" key="1">
    <citation type="submission" date="2019-08" db="EMBL/GenBank/DDBJ databases">
        <title>In-depth cultivation of the pig gut microbiome towards novel bacterial diversity and tailored functional studies.</title>
        <authorList>
            <person name="Wylensek D."/>
            <person name="Hitch T.C.A."/>
            <person name="Clavel T."/>
        </authorList>
    </citation>
    <scope>NUCLEOTIDE SEQUENCE [LARGE SCALE GENOMIC DNA]</scope>
    <source>
        <strain evidence="7 8">WCA-693-APC-MOT-I</strain>
    </source>
</reference>
<keyword evidence="5 6" id="KW-0472">Membrane</keyword>
<dbReference type="Pfam" id="PF07947">
    <property type="entry name" value="YhhN"/>
    <property type="match status" value="1"/>
</dbReference>
<dbReference type="AlphaFoldDB" id="A0A6L5Y0H7"/>
<dbReference type="PANTHER" id="PTHR31885:SF6">
    <property type="entry name" value="GH04784P"/>
    <property type="match status" value="1"/>
</dbReference>
<evidence type="ECO:0000313" key="8">
    <source>
        <dbReference type="Proteomes" id="UP000482209"/>
    </source>
</evidence>
<feature type="transmembrane region" description="Helical" evidence="6">
    <location>
        <begin position="18"/>
        <end position="37"/>
    </location>
</feature>
<dbReference type="InterPro" id="IPR012506">
    <property type="entry name" value="TMEM86B-like"/>
</dbReference>
<comment type="similarity">
    <text evidence="2">Belongs to the TMEM86 family.</text>
</comment>
<sequence length="185" mass="21577">MLFLLIAVYGTTRVTDDIIFWRLFPAFCFCFLGDFFLARKLEAKAEKNFVYGLASFLAAHCLFLIAFSFLEPSTFFVFLLPVLGVFLTMILMNLKKMVVGKFKKPVLVYAYFVTALFVKCGQLYLLENDRLFNKLVFLGGTLFLVSDMIILFLYFYQTKYKVVRFLNLFTYYSATYFLALAIWVC</sequence>
<evidence type="ECO:0000256" key="5">
    <source>
        <dbReference type="ARBA" id="ARBA00023136"/>
    </source>
</evidence>
<dbReference type="PANTHER" id="PTHR31885">
    <property type="entry name" value="GH04784P"/>
    <property type="match status" value="1"/>
</dbReference>
<dbReference type="RefSeq" id="WP_154520034.1">
    <property type="nucleotide sequence ID" value="NZ_VUMT01000023.1"/>
</dbReference>
<feature type="transmembrane region" description="Helical" evidence="6">
    <location>
        <begin position="49"/>
        <end position="69"/>
    </location>
</feature>
<evidence type="ECO:0000256" key="1">
    <source>
        <dbReference type="ARBA" id="ARBA00004141"/>
    </source>
</evidence>
<dbReference type="EMBL" id="VUMT01000023">
    <property type="protein sequence ID" value="MSS64640.1"/>
    <property type="molecule type" value="Genomic_DNA"/>
</dbReference>
<accession>A0A6L5Y0H7</accession>